<dbReference type="AlphaFoldDB" id="E8X3T8"/>
<reference evidence="2" key="1">
    <citation type="submission" date="2011-01" db="EMBL/GenBank/DDBJ databases">
        <title>Complete sequence of chromosome of Acidobacterium sp. MP5ACTX9.</title>
        <authorList>
            <consortium name="US DOE Joint Genome Institute"/>
            <person name="Lucas S."/>
            <person name="Copeland A."/>
            <person name="Lapidus A."/>
            <person name="Cheng J.-F."/>
            <person name="Goodwin L."/>
            <person name="Pitluck S."/>
            <person name="Teshima H."/>
            <person name="Detter J.C."/>
            <person name="Han C."/>
            <person name="Tapia R."/>
            <person name="Land M."/>
            <person name="Hauser L."/>
            <person name="Kyrpides N."/>
            <person name="Ivanova N."/>
            <person name="Ovchinnikova G."/>
            <person name="Pagani I."/>
            <person name="Rawat S.R."/>
            <person name="Mannisto M."/>
            <person name="Haggblom M.M."/>
            <person name="Woyke T."/>
        </authorList>
    </citation>
    <scope>NUCLEOTIDE SEQUENCE [LARGE SCALE GENOMIC DNA]</scope>
    <source>
        <strain evidence="2">MP5ACTX9</strain>
    </source>
</reference>
<sequence length="43" mass="4814">MRVSREPNLRIGRNLAAHKSKVKPTNGLYAILTHVIANTLVME</sequence>
<keyword evidence="2" id="KW-1185">Reference proteome</keyword>
<evidence type="ECO:0000313" key="1">
    <source>
        <dbReference type="EMBL" id="ADW69366.1"/>
    </source>
</evidence>
<protein>
    <submittedName>
        <fullName evidence="1">Uncharacterized protein</fullName>
    </submittedName>
</protein>
<dbReference type="EMBL" id="CP002480">
    <property type="protein sequence ID" value="ADW69366.1"/>
    <property type="molecule type" value="Genomic_DNA"/>
</dbReference>
<dbReference type="KEGG" id="acm:AciX9_2329"/>
<gene>
    <name evidence="1" type="ordered locus">AciX9_2329</name>
</gene>
<organism evidence="2">
    <name type="scientific">Granulicella tundricola (strain ATCC BAA-1859 / DSM 23138 / MP5ACTX9)</name>
    <dbReference type="NCBI Taxonomy" id="1198114"/>
    <lineage>
        <taxon>Bacteria</taxon>
        <taxon>Pseudomonadati</taxon>
        <taxon>Acidobacteriota</taxon>
        <taxon>Terriglobia</taxon>
        <taxon>Terriglobales</taxon>
        <taxon>Acidobacteriaceae</taxon>
        <taxon>Granulicella</taxon>
    </lineage>
</organism>
<dbReference type="Proteomes" id="UP000000343">
    <property type="component" value="Chromosome"/>
</dbReference>
<name>E8X3T8_GRATM</name>
<evidence type="ECO:0000313" key="2">
    <source>
        <dbReference type="Proteomes" id="UP000000343"/>
    </source>
</evidence>
<dbReference type="STRING" id="1198114.AciX9_2329"/>
<accession>E8X3T8</accession>
<dbReference type="HOGENOM" id="CLU_3234229_0_0_0"/>
<dbReference type="PaxDb" id="1198114-AciX9_2329"/>
<proteinExistence type="predicted"/>